<keyword evidence="2" id="KW-1185">Reference proteome</keyword>
<dbReference type="Proteomes" id="UP001196068">
    <property type="component" value="Unassembled WGS sequence"/>
</dbReference>
<comment type="caution">
    <text evidence="1">The sequence shown here is derived from an EMBL/GenBank/DDBJ whole genome shotgun (WGS) entry which is preliminary data.</text>
</comment>
<evidence type="ECO:0000313" key="2">
    <source>
        <dbReference type="Proteomes" id="UP001196068"/>
    </source>
</evidence>
<gene>
    <name evidence="1" type="ORF">GXW79_21160</name>
</gene>
<proteinExistence type="predicted"/>
<reference evidence="1" key="1">
    <citation type="submission" date="2020-01" db="EMBL/GenBank/DDBJ databases">
        <authorList>
            <person name="Rat A."/>
        </authorList>
    </citation>
    <scope>NUCLEOTIDE SEQUENCE</scope>
    <source>
        <strain evidence="1">LMG 28251</strain>
    </source>
</reference>
<reference evidence="1" key="2">
    <citation type="journal article" date="2021" name="Syst. Appl. Microbiol.">
        <title>Roseomonas hellenica sp. nov., isolated from roots of wild-growing Alkanna tinctoria.</title>
        <authorList>
            <person name="Rat A."/>
            <person name="Naranjo H.D."/>
            <person name="Lebbe L."/>
            <person name="Cnockaert M."/>
            <person name="Krigas N."/>
            <person name="Grigoriadou K."/>
            <person name="Maloupa E."/>
            <person name="Willems A."/>
        </authorList>
    </citation>
    <scope>NUCLEOTIDE SEQUENCE</scope>
    <source>
        <strain evidence="1">LMG 28251</strain>
    </source>
</reference>
<evidence type="ECO:0000313" key="1">
    <source>
        <dbReference type="EMBL" id="MBR0657598.1"/>
    </source>
</evidence>
<sequence>GRPRGERTRARLERAHGAIAAGDFAAAEAVLRPMAERLQRPPRRG</sequence>
<dbReference type="AlphaFoldDB" id="A0AAF1KQF1"/>
<protein>
    <submittedName>
        <fullName evidence="1">Uncharacterized protein</fullName>
    </submittedName>
</protein>
<feature type="non-terminal residue" evidence="1">
    <location>
        <position position="1"/>
    </location>
</feature>
<accession>A0AAF1KQF1</accession>
<name>A0AAF1KQF1_9PROT</name>
<dbReference type="EMBL" id="JAAEDH010000046">
    <property type="protein sequence ID" value="MBR0657598.1"/>
    <property type="molecule type" value="Genomic_DNA"/>
</dbReference>
<organism evidence="1 2">
    <name type="scientific">Plastoroseomonas arctica</name>
    <dbReference type="NCBI Taxonomy" id="1509237"/>
    <lineage>
        <taxon>Bacteria</taxon>
        <taxon>Pseudomonadati</taxon>
        <taxon>Pseudomonadota</taxon>
        <taxon>Alphaproteobacteria</taxon>
        <taxon>Acetobacterales</taxon>
        <taxon>Acetobacteraceae</taxon>
        <taxon>Plastoroseomonas</taxon>
    </lineage>
</organism>